<dbReference type="Proteomes" id="UP001164250">
    <property type="component" value="Chromosome 3"/>
</dbReference>
<comment type="caution">
    <text evidence="1">The sequence shown here is derived from an EMBL/GenBank/DDBJ whole genome shotgun (WGS) entry which is preliminary data.</text>
</comment>
<evidence type="ECO:0000313" key="2">
    <source>
        <dbReference type="Proteomes" id="UP001164250"/>
    </source>
</evidence>
<accession>A0ACC1BRB9</accession>
<proteinExistence type="predicted"/>
<reference evidence="2" key="1">
    <citation type="journal article" date="2023" name="G3 (Bethesda)">
        <title>Genome assembly and association tests identify interacting loci associated with vigor, precocity, and sex in interspecific pistachio rootstocks.</title>
        <authorList>
            <person name="Palmer W."/>
            <person name="Jacygrad E."/>
            <person name="Sagayaradj S."/>
            <person name="Cavanaugh K."/>
            <person name="Han R."/>
            <person name="Bertier L."/>
            <person name="Beede B."/>
            <person name="Kafkas S."/>
            <person name="Golino D."/>
            <person name="Preece J."/>
            <person name="Michelmore R."/>
        </authorList>
    </citation>
    <scope>NUCLEOTIDE SEQUENCE [LARGE SCALE GENOMIC DNA]</scope>
</reference>
<evidence type="ECO:0000313" key="1">
    <source>
        <dbReference type="EMBL" id="KAJ0101487.1"/>
    </source>
</evidence>
<organism evidence="1 2">
    <name type="scientific">Pistacia atlantica</name>
    <dbReference type="NCBI Taxonomy" id="434234"/>
    <lineage>
        <taxon>Eukaryota</taxon>
        <taxon>Viridiplantae</taxon>
        <taxon>Streptophyta</taxon>
        <taxon>Embryophyta</taxon>
        <taxon>Tracheophyta</taxon>
        <taxon>Spermatophyta</taxon>
        <taxon>Magnoliopsida</taxon>
        <taxon>eudicotyledons</taxon>
        <taxon>Gunneridae</taxon>
        <taxon>Pentapetalae</taxon>
        <taxon>rosids</taxon>
        <taxon>malvids</taxon>
        <taxon>Sapindales</taxon>
        <taxon>Anacardiaceae</taxon>
        <taxon>Pistacia</taxon>
    </lineage>
</organism>
<name>A0ACC1BRB9_9ROSI</name>
<sequence length="78" mass="9120">MEYLDLIWVGRKSGCYTGSIVHGAVISSGSPSRRREMFANNISEKLFANHFCMNKSYFREMFANRFCWSHFLDTGVWQ</sequence>
<dbReference type="EMBL" id="CM047899">
    <property type="protein sequence ID" value="KAJ0101487.1"/>
    <property type="molecule type" value="Genomic_DNA"/>
</dbReference>
<keyword evidence="2" id="KW-1185">Reference proteome</keyword>
<gene>
    <name evidence="1" type="ORF">Patl1_05382</name>
</gene>
<protein>
    <submittedName>
        <fullName evidence="1">Uncharacterized protein</fullName>
    </submittedName>
</protein>